<dbReference type="InterPro" id="IPR013762">
    <property type="entry name" value="Integrase-like_cat_sf"/>
</dbReference>
<dbReference type="GO" id="GO:0003677">
    <property type="term" value="F:DNA binding"/>
    <property type="evidence" value="ECO:0007669"/>
    <property type="project" value="InterPro"/>
</dbReference>
<dbReference type="Gene3D" id="1.10.443.10">
    <property type="entry name" value="Intergrase catalytic core"/>
    <property type="match status" value="1"/>
</dbReference>
<accession>A0A1C9I151</accession>
<organism evidence="3">
    <name type="scientific">Rhizobium leguminosarum bv. trifolii</name>
    <dbReference type="NCBI Taxonomy" id="386"/>
    <lineage>
        <taxon>Bacteria</taxon>
        <taxon>Pseudomonadati</taxon>
        <taxon>Pseudomonadota</taxon>
        <taxon>Alphaproteobacteria</taxon>
        <taxon>Hyphomicrobiales</taxon>
        <taxon>Rhizobiaceae</taxon>
        <taxon>Rhizobium/Agrobacterium group</taxon>
        <taxon>Rhizobium</taxon>
    </lineage>
</organism>
<reference evidence="3" key="2">
    <citation type="journal article" date="2016" name="Front. Microbiol.">
        <title>The Regulatory Protein RosR Affects Rhizobium leguminosarum bv. trifolii Protein Profiles, Cell Surface Properties, and Symbiosis with Clover.</title>
        <authorList>
            <person name="Rachwal K."/>
            <person name="Boguszewska A."/>
            <person name="Kopcinska J."/>
            <person name="Karas M."/>
            <person name="Tchorzewski M."/>
            <person name="Janczarek M."/>
        </authorList>
    </citation>
    <scope>NUCLEOTIDE SEQUENCE</scope>
    <source>
        <strain evidence="3">Rt24.2</strain>
    </source>
</reference>
<protein>
    <submittedName>
        <fullName evidence="3">Chorismate mutase</fullName>
    </submittedName>
</protein>
<feature type="domain" description="Tyr recombinase" evidence="2">
    <location>
        <begin position="169"/>
        <end position="345"/>
    </location>
</feature>
<dbReference type="InterPro" id="IPR002104">
    <property type="entry name" value="Integrase_catalytic"/>
</dbReference>
<dbReference type="GO" id="GO:0006310">
    <property type="term" value="P:DNA recombination"/>
    <property type="evidence" value="ECO:0007669"/>
    <property type="project" value="UniProtKB-KW"/>
</dbReference>
<dbReference type="PROSITE" id="PS51898">
    <property type="entry name" value="TYR_RECOMBINASE"/>
    <property type="match status" value="1"/>
</dbReference>
<name>A0A1C9I151_RHILT</name>
<evidence type="ECO:0000256" key="1">
    <source>
        <dbReference type="ARBA" id="ARBA00023172"/>
    </source>
</evidence>
<keyword evidence="1" id="KW-0233">DNA recombination</keyword>
<evidence type="ECO:0000259" key="2">
    <source>
        <dbReference type="PROSITE" id="PS51898"/>
    </source>
</evidence>
<dbReference type="AlphaFoldDB" id="A0A1C9I151"/>
<proteinExistence type="predicted"/>
<reference evidence="3" key="1">
    <citation type="journal article" date="2015" name="BMC Genomics">
        <title>Transcriptome profiling of a Rhizobium leguminosarum bv. trifolii rosR mutant reveals the role of the transcriptional regulator RosR in motility, synthesis of cell-surface components, and other cellular processes.</title>
        <authorList>
            <person name="Rachwal K."/>
            <person name="Matczynska E."/>
            <person name="Janczarek M."/>
        </authorList>
    </citation>
    <scope>NUCLEOTIDE SEQUENCE</scope>
    <source>
        <strain evidence="3">Rt24.2</strain>
    </source>
</reference>
<dbReference type="EMBL" id="KX490297">
    <property type="protein sequence ID" value="AOO92661.1"/>
    <property type="molecule type" value="Genomic_DNA"/>
</dbReference>
<dbReference type="CDD" id="cd00796">
    <property type="entry name" value="INT_Rci_Hp1_C"/>
    <property type="match status" value="1"/>
</dbReference>
<dbReference type="InterPro" id="IPR011010">
    <property type="entry name" value="DNA_brk_join_enz"/>
</dbReference>
<sequence length="354" mass="39904">MHTEAQTFDRKAAAKAWLKKRETELAEPGALERLKGLDPILADVIDEYISTSLKAMGKTKAQCLRLIKKHPIAAKRSSAIASPDISGFAKDLKSGWLPEGEEDVFEAASGKGDKKILVRQPQTVGNYMSHLGSVFAVARPMWGYPLDKSAFEDAVTVTSRLGIVSRSNERDRRPTIGELEKLLDFFAERNQRTPQSSPMGKMILFAIFSTRRQEEITVIRWDGYEPEHDRYLVRDMKHPGQKIGNDVWCTLLPEARAIIEAMPKKAAEIFPYNAGTISRNFTDACKVLGIEDLHFHDLRHDGISRLFELGWDIPRVSTVSAHRSWTSLKRYTHIRQVGDKYAGWKWLPGGGTTL</sequence>
<dbReference type="Pfam" id="PF00589">
    <property type="entry name" value="Phage_integrase"/>
    <property type="match status" value="1"/>
</dbReference>
<evidence type="ECO:0000313" key="3">
    <source>
        <dbReference type="EMBL" id="AOO92661.1"/>
    </source>
</evidence>
<dbReference type="SUPFAM" id="SSF56349">
    <property type="entry name" value="DNA breaking-rejoining enzymes"/>
    <property type="match status" value="1"/>
</dbReference>
<dbReference type="GO" id="GO:0015074">
    <property type="term" value="P:DNA integration"/>
    <property type="evidence" value="ECO:0007669"/>
    <property type="project" value="InterPro"/>
</dbReference>